<evidence type="ECO:0000256" key="1">
    <source>
        <dbReference type="SAM" id="MobiDB-lite"/>
    </source>
</evidence>
<evidence type="ECO:0000313" key="3">
    <source>
        <dbReference type="EMBL" id="GGE73902.1"/>
    </source>
</evidence>
<accession>A0A917AVI6</accession>
<dbReference type="EMBL" id="BMIS01000010">
    <property type="protein sequence ID" value="GGE73902.1"/>
    <property type="molecule type" value="Genomic_DNA"/>
</dbReference>
<feature type="region of interest" description="Disordered" evidence="1">
    <location>
        <begin position="535"/>
        <end position="565"/>
    </location>
</feature>
<dbReference type="Pfam" id="PF13625">
    <property type="entry name" value="Helicase_C_3"/>
    <property type="match status" value="1"/>
</dbReference>
<reference evidence="3" key="1">
    <citation type="journal article" date="2014" name="Int. J. Syst. Evol. Microbiol.">
        <title>Complete genome sequence of Corynebacterium casei LMG S-19264T (=DSM 44701T), isolated from a smear-ripened cheese.</title>
        <authorList>
            <consortium name="US DOE Joint Genome Institute (JGI-PGF)"/>
            <person name="Walter F."/>
            <person name="Albersmeier A."/>
            <person name="Kalinowski J."/>
            <person name="Ruckert C."/>
        </authorList>
    </citation>
    <scope>NUCLEOTIDE SEQUENCE</scope>
    <source>
        <strain evidence="3">CGMCC 1.15388</strain>
    </source>
</reference>
<evidence type="ECO:0000259" key="2">
    <source>
        <dbReference type="Pfam" id="PF13625"/>
    </source>
</evidence>
<proteinExistence type="predicted"/>
<reference evidence="3" key="2">
    <citation type="submission" date="2020-09" db="EMBL/GenBank/DDBJ databases">
        <authorList>
            <person name="Sun Q."/>
            <person name="Zhou Y."/>
        </authorList>
    </citation>
    <scope>NUCLEOTIDE SEQUENCE</scope>
    <source>
        <strain evidence="3">CGMCC 1.15388</strain>
    </source>
</reference>
<dbReference type="Proteomes" id="UP000633136">
    <property type="component" value="Unassembled WGS sequence"/>
</dbReference>
<sequence>MSGTTTFGLTELSAHCAQLDDAGLAALLRVRPDLLNPAPADMTSLAARAQSEMSLRHLVQHLDAGTLHLLQALNRGEPYSAQAAPEAAAALERAGVLLEVAGEPALPANLPHVLENVPAGPPAPPRPGAKPVMSALVENASLAAISELLSEVEDLLTTLEESPAATLRTGGVGMRELKRITSARSGASSPKDPEVGETGWLVELSAAAGLIEPDADSGHWAPTRLAAQWHRAGRHHRLQLLVSGWLLAPRSPLLLRGPHPSARLAPVLTPERQRGDAPALRDRLLRTAEALTGPKPAELYTLDWPDDAEPGPETFSGPLLEQLAWDRPLLTARTRHVLLPMVREAERLGLLAMGALSAAGRAVVEDADLLAAGEPPSSLSSHLEAALPPLVETVHLQSDLTAVATGTLSPGTAQALGQLAAKETRGDVPTYRFSAETLRGALECGWSPEGIREFLTQHSLSEMPSPLSTLIDDAVRTTPSVRMGSAGAWIVEPDPQLRAALLAQPELSSLGLEHLSGEVLVCEASAEQLRSALRRAGVRTSHPDGAPAPAAQTTASAPPASTGAAANSAVRMTAADSPGSSPAAAAAWQLTASPWQQSPVRTVTPQMLARNPEVIDRALTALRSGGTGTKVSELGNDSALAGADVVGTLREAIRRRRTVRITRAGSGGTEHTAVGVPTAMNAGRLRLRHEDREEESLLLIHRITAVTEKESSSA</sequence>
<organism evidence="3 4">
    <name type="scientific">Nesterenkonia cremea</name>
    <dbReference type="NCBI Taxonomy" id="1882340"/>
    <lineage>
        <taxon>Bacteria</taxon>
        <taxon>Bacillati</taxon>
        <taxon>Actinomycetota</taxon>
        <taxon>Actinomycetes</taxon>
        <taxon>Micrococcales</taxon>
        <taxon>Micrococcaceae</taxon>
        <taxon>Nesterenkonia</taxon>
    </lineage>
</organism>
<feature type="compositionally biased region" description="Low complexity" evidence="1">
    <location>
        <begin position="547"/>
        <end position="565"/>
    </location>
</feature>
<protein>
    <recommendedName>
        <fullName evidence="2">Helicase XPB/Ssl2 N-terminal domain-containing protein</fullName>
    </recommendedName>
</protein>
<gene>
    <name evidence="3" type="ORF">GCM10011401_21410</name>
</gene>
<dbReference type="InterPro" id="IPR032830">
    <property type="entry name" value="XPB/Ssl2_N"/>
</dbReference>
<dbReference type="RefSeq" id="WP_188685548.1">
    <property type="nucleotide sequence ID" value="NZ_BMIS01000010.1"/>
</dbReference>
<dbReference type="AlphaFoldDB" id="A0A917AVI6"/>
<feature type="domain" description="Helicase XPB/Ssl2 N-terminal" evidence="2">
    <location>
        <begin position="396"/>
        <end position="515"/>
    </location>
</feature>
<keyword evidence="4" id="KW-1185">Reference proteome</keyword>
<comment type="caution">
    <text evidence="3">The sequence shown here is derived from an EMBL/GenBank/DDBJ whole genome shotgun (WGS) entry which is preliminary data.</text>
</comment>
<evidence type="ECO:0000313" key="4">
    <source>
        <dbReference type="Proteomes" id="UP000633136"/>
    </source>
</evidence>
<name>A0A917AVI6_9MICC</name>